<feature type="compositionally biased region" description="Low complexity" evidence="1">
    <location>
        <begin position="128"/>
        <end position="138"/>
    </location>
</feature>
<dbReference type="OrthoDB" id="126917at2759"/>
<keyword evidence="3" id="KW-1185">Reference proteome</keyword>
<dbReference type="EMBL" id="NCKW01000822">
    <property type="protein sequence ID" value="POM79977.1"/>
    <property type="molecule type" value="Genomic_DNA"/>
</dbReference>
<sequence>MPKKASTHDASAPSKSKTARSKTTKANSKDKATPRKEDRKTASRQPASLPLLLPPKEGARNASPVFDIPMITGSASDEDTTRSTKDPTPSQDTPSQGIPVEDPESSEAKAASTSSPTKNRTLEEGKARAQAAKAASQNRADEGAGAAKKRAVPGSPLRESGLPKEISNDFDEQQERYQTVQLQDAPALPTPVYPRGYYPPDAGSGSPLFLEHLKAPRGLNHGCTSRGAYERALVQVEPLFVNDIEAARYVLLAPHRIPLKELTSLRKKPEDRGGLFPVWSYLWVQPENIPTQSQAEDLFWRWVSLKNFTVQELKELR</sequence>
<comment type="caution">
    <text evidence="2">The sequence shown here is derived from an EMBL/GenBank/DDBJ whole genome shotgun (WGS) entry which is preliminary data.</text>
</comment>
<evidence type="ECO:0000256" key="1">
    <source>
        <dbReference type="SAM" id="MobiDB-lite"/>
    </source>
</evidence>
<gene>
    <name evidence="2" type="ORF">PHPALM_2241</name>
</gene>
<evidence type="ECO:0000313" key="3">
    <source>
        <dbReference type="Proteomes" id="UP000237271"/>
    </source>
</evidence>
<feature type="compositionally biased region" description="Basic and acidic residues" evidence="1">
    <location>
        <begin position="27"/>
        <end position="41"/>
    </location>
</feature>
<feature type="region of interest" description="Disordered" evidence="1">
    <location>
        <begin position="1"/>
        <end position="164"/>
    </location>
</feature>
<dbReference type="Proteomes" id="UP000237271">
    <property type="component" value="Unassembled WGS sequence"/>
</dbReference>
<organism evidence="2 3">
    <name type="scientific">Phytophthora palmivora</name>
    <dbReference type="NCBI Taxonomy" id="4796"/>
    <lineage>
        <taxon>Eukaryota</taxon>
        <taxon>Sar</taxon>
        <taxon>Stramenopiles</taxon>
        <taxon>Oomycota</taxon>
        <taxon>Peronosporomycetes</taxon>
        <taxon>Peronosporales</taxon>
        <taxon>Peronosporaceae</taxon>
        <taxon>Phytophthora</taxon>
    </lineage>
</organism>
<feature type="compositionally biased region" description="Low complexity" evidence="1">
    <location>
        <begin position="108"/>
        <end position="118"/>
    </location>
</feature>
<protein>
    <submittedName>
        <fullName evidence="2">ABC Superfamily</fullName>
    </submittedName>
</protein>
<dbReference type="AlphaFoldDB" id="A0A2P4YQA3"/>
<evidence type="ECO:0000313" key="2">
    <source>
        <dbReference type="EMBL" id="POM79977.1"/>
    </source>
</evidence>
<feature type="compositionally biased region" description="Polar residues" evidence="1">
    <location>
        <begin position="86"/>
        <end position="96"/>
    </location>
</feature>
<proteinExistence type="predicted"/>
<accession>A0A2P4YQA3</accession>
<name>A0A2P4YQA3_9STRA</name>
<reference evidence="2 3" key="1">
    <citation type="journal article" date="2017" name="Genome Biol. Evol.">
        <title>Phytophthora megakarya and P. palmivora, closely related causal agents of cacao black pod rot, underwent increases in genome sizes and gene numbers by different mechanisms.</title>
        <authorList>
            <person name="Ali S.S."/>
            <person name="Shao J."/>
            <person name="Lary D.J."/>
            <person name="Kronmiller B."/>
            <person name="Shen D."/>
            <person name="Strem M.D."/>
            <person name="Amoako-Attah I."/>
            <person name="Akrofi A.Y."/>
            <person name="Begoude B.A."/>
            <person name="Ten Hoopen G.M."/>
            <person name="Coulibaly K."/>
            <person name="Kebe B.I."/>
            <person name="Melnick R.L."/>
            <person name="Guiltinan M.J."/>
            <person name="Tyler B.M."/>
            <person name="Meinhardt L.W."/>
            <person name="Bailey B.A."/>
        </authorList>
    </citation>
    <scope>NUCLEOTIDE SEQUENCE [LARGE SCALE GENOMIC DNA]</scope>
    <source>
        <strain evidence="3">sbr112.9</strain>
    </source>
</reference>